<evidence type="ECO:0000256" key="6">
    <source>
        <dbReference type="ARBA" id="ARBA00023012"/>
    </source>
</evidence>
<dbReference type="OrthoDB" id="9813151at2"/>
<gene>
    <name evidence="8" type="ORF">LPB140_07905</name>
</gene>
<dbReference type="EMBL" id="CP018154">
    <property type="protein sequence ID" value="APG62724.1"/>
    <property type="molecule type" value="Genomic_DNA"/>
</dbReference>
<organism evidence="8 9">
    <name type="scientific">Sphingorhabdus lutea</name>
    <dbReference type="NCBI Taxonomy" id="1913578"/>
    <lineage>
        <taxon>Bacteria</taxon>
        <taxon>Pseudomonadati</taxon>
        <taxon>Pseudomonadota</taxon>
        <taxon>Alphaproteobacteria</taxon>
        <taxon>Sphingomonadales</taxon>
        <taxon>Sphingomonadaceae</taxon>
        <taxon>Sphingorhabdus</taxon>
    </lineage>
</organism>
<evidence type="ECO:0000256" key="3">
    <source>
        <dbReference type="ARBA" id="ARBA00022553"/>
    </source>
</evidence>
<dbReference type="CDD" id="cd00082">
    <property type="entry name" value="HisKA"/>
    <property type="match status" value="1"/>
</dbReference>
<dbReference type="KEGG" id="sphl:LPB140_07905"/>
<comment type="catalytic activity">
    <reaction evidence="1">
        <text>ATP + protein L-histidine = ADP + protein N-phospho-L-histidine.</text>
        <dbReference type="EC" id="2.7.13.3"/>
    </reaction>
</comment>
<dbReference type="GO" id="GO:0004721">
    <property type="term" value="F:phosphoprotein phosphatase activity"/>
    <property type="evidence" value="ECO:0007669"/>
    <property type="project" value="TreeGrafter"/>
</dbReference>
<dbReference type="GO" id="GO:0000155">
    <property type="term" value="F:phosphorelay sensor kinase activity"/>
    <property type="evidence" value="ECO:0007669"/>
    <property type="project" value="InterPro"/>
</dbReference>
<protein>
    <recommendedName>
        <fullName evidence="2">histidine kinase</fullName>
        <ecNumber evidence="2">2.7.13.3</ecNumber>
    </recommendedName>
</protein>
<dbReference type="GO" id="GO:0016036">
    <property type="term" value="P:cellular response to phosphate starvation"/>
    <property type="evidence" value="ECO:0007669"/>
    <property type="project" value="TreeGrafter"/>
</dbReference>
<dbReference type="InterPro" id="IPR050351">
    <property type="entry name" value="BphY/WalK/GraS-like"/>
</dbReference>
<dbReference type="InterPro" id="IPR036097">
    <property type="entry name" value="HisK_dim/P_sf"/>
</dbReference>
<proteinExistence type="predicted"/>
<keyword evidence="6" id="KW-0902">Two-component regulatory system</keyword>
<dbReference type="STRING" id="1913578.LPB140_07905"/>
<evidence type="ECO:0000313" key="8">
    <source>
        <dbReference type="EMBL" id="APG62724.1"/>
    </source>
</evidence>
<dbReference type="SMART" id="SM00388">
    <property type="entry name" value="HisKA"/>
    <property type="match status" value="1"/>
</dbReference>
<dbReference type="RefSeq" id="WP_072559373.1">
    <property type="nucleotide sequence ID" value="NZ_CP018154.1"/>
</dbReference>
<dbReference type="Gene3D" id="1.10.287.130">
    <property type="match status" value="1"/>
</dbReference>
<reference evidence="8 9" key="1">
    <citation type="submission" date="2016-11" db="EMBL/GenBank/DDBJ databases">
        <title>Sphingorhabdus sp. LPB0140, isolated from marine environment.</title>
        <authorList>
            <person name="Kim E."/>
            <person name="Yi H."/>
        </authorList>
    </citation>
    <scope>NUCLEOTIDE SEQUENCE [LARGE SCALE GENOMIC DNA]</scope>
    <source>
        <strain evidence="8 9">LPB0140</strain>
    </source>
</reference>
<evidence type="ECO:0000256" key="1">
    <source>
        <dbReference type="ARBA" id="ARBA00000085"/>
    </source>
</evidence>
<name>A0A1L3JC68_9SPHN</name>
<dbReference type="InterPro" id="IPR003661">
    <property type="entry name" value="HisK_dim/P_dom"/>
</dbReference>
<evidence type="ECO:0000313" key="9">
    <source>
        <dbReference type="Proteomes" id="UP000242561"/>
    </source>
</evidence>
<accession>A0A1L3JC68</accession>
<dbReference type="Proteomes" id="UP000242561">
    <property type="component" value="Chromosome"/>
</dbReference>
<evidence type="ECO:0000256" key="4">
    <source>
        <dbReference type="ARBA" id="ARBA00022679"/>
    </source>
</evidence>
<keyword evidence="5" id="KW-0418">Kinase</keyword>
<dbReference type="EC" id="2.7.13.3" evidence="2"/>
<dbReference type="Pfam" id="PF00512">
    <property type="entry name" value="HisKA"/>
    <property type="match status" value="1"/>
</dbReference>
<dbReference type="PANTHER" id="PTHR45453">
    <property type="entry name" value="PHOSPHATE REGULON SENSOR PROTEIN PHOR"/>
    <property type="match status" value="1"/>
</dbReference>
<evidence type="ECO:0000256" key="5">
    <source>
        <dbReference type="ARBA" id="ARBA00022777"/>
    </source>
</evidence>
<evidence type="ECO:0000256" key="2">
    <source>
        <dbReference type="ARBA" id="ARBA00012438"/>
    </source>
</evidence>
<sequence>MRFDDRLTTTLDYHVDNQSGWSAQWRQLIDILSHNIDSFDYDILVEGLKRAYFLRDKISISERIESINSIKGRLSSPPLIQFLVNDAPNVAEAAINAACLDEDIWLDLIPEMPIDALILLKKRYLGNEKINVKIDQFLLPLSLSEQDIAPISENEGANRQDALPIAKETIDPLDELKASQKIAKEAAPRAGNNISALVEKIEDYRRDKIQTPISQQPYSDDLLANEMANIDEFKFITDHNGVIIWAEKVPAALIRTLSIAKTAIGDMPGTDGYGAAAFRGRLTIEDARFTFCNSDHQLGGEWFIKAEPFFDKISGRFEGYKGVIKRQKLAEKILTPKYNHAKKDHLQQLAHELRTPLNAIVGFSEIIEQQLFGPVSHDYRSLAGSIYADAQRLLHGLDDLNIAVQLDHGNFDRHSGQCDVDYLLSLLSNRLETLSIAKQVELDLMSIKPMRKMDIDELTAERIFSRLLSAIIIAADNDEKLNGRFRLNSFGYKSIEFTLSLPKKLANLDEAAVWKKLNEDENLTDEAPLLGLGFSLRLVRNLAGNIGGDFKITDNNIILNVPAFLEN</sequence>
<dbReference type="AlphaFoldDB" id="A0A1L3JC68"/>
<dbReference type="PANTHER" id="PTHR45453:SF1">
    <property type="entry name" value="PHOSPHATE REGULON SENSOR PROTEIN PHOR"/>
    <property type="match status" value="1"/>
</dbReference>
<keyword evidence="3" id="KW-0597">Phosphoprotein</keyword>
<dbReference type="GO" id="GO:0005886">
    <property type="term" value="C:plasma membrane"/>
    <property type="evidence" value="ECO:0007669"/>
    <property type="project" value="TreeGrafter"/>
</dbReference>
<keyword evidence="4" id="KW-0808">Transferase</keyword>
<dbReference type="SUPFAM" id="SSF47384">
    <property type="entry name" value="Homodimeric domain of signal transducing histidine kinase"/>
    <property type="match status" value="1"/>
</dbReference>
<feature type="domain" description="Signal transduction histidine kinase dimerisation/phosphoacceptor" evidence="7">
    <location>
        <begin position="341"/>
        <end position="409"/>
    </location>
</feature>
<keyword evidence="9" id="KW-1185">Reference proteome</keyword>
<evidence type="ECO:0000259" key="7">
    <source>
        <dbReference type="SMART" id="SM00388"/>
    </source>
</evidence>